<comment type="caution">
    <text evidence="1">The sequence shown here is derived from an EMBL/GenBank/DDBJ whole genome shotgun (WGS) entry which is preliminary data.</text>
</comment>
<accession>A0ABR1K066</accession>
<keyword evidence="2" id="KW-1185">Reference proteome</keyword>
<evidence type="ECO:0000313" key="2">
    <source>
        <dbReference type="Proteomes" id="UP001498398"/>
    </source>
</evidence>
<evidence type="ECO:0000313" key="1">
    <source>
        <dbReference type="EMBL" id="KAK7470334.1"/>
    </source>
</evidence>
<gene>
    <name evidence="1" type="ORF">VKT23_001763</name>
</gene>
<reference evidence="1 2" key="1">
    <citation type="submission" date="2024-01" db="EMBL/GenBank/DDBJ databases">
        <title>A draft genome for the cacao thread blight pathogen Marasmiellus scandens.</title>
        <authorList>
            <person name="Baruah I.K."/>
            <person name="Leung J."/>
            <person name="Bukari Y."/>
            <person name="Amoako-Attah I."/>
            <person name="Meinhardt L.W."/>
            <person name="Bailey B.A."/>
            <person name="Cohen S.P."/>
        </authorList>
    </citation>
    <scope>NUCLEOTIDE SEQUENCE [LARGE SCALE GENOMIC DNA]</scope>
    <source>
        <strain evidence="1 2">GH-19</strain>
    </source>
</reference>
<name>A0ABR1K066_9AGAR</name>
<dbReference type="Proteomes" id="UP001498398">
    <property type="component" value="Unassembled WGS sequence"/>
</dbReference>
<organism evidence="1 2">
    <name type="scientific">Marasmiellus scandens</name>
    <dbReference type="NCBI Taxonomy" id="2682957"/>
    <lineage>
        <taxon>Eukaryota</taxon>
        <taxon>Fungi</taxon>
        <taxon>Dikarya</taxon>
        <taxon>Basidiomycota</taxon>
        <taxon>Agaricomycotina</taxon>
        <taxon>Agaricomycetes</taxon>
        <taxon>Agaricomycetidae</taxon>
        <taxon>Agaricales</taxon>
        <taxon>Marasmiineae</taxon>
        <taxon>Omphalotaceae</taxon>
        <taxon>Marasmiellus</taxon>
    </lineage>
</organism>
<protein>
    <submittedName>
        <fullName evidence="1">Uncharacterized protein</fullName>
    </submittedName>
</protein>
<sequence length="287" mass="34035">MQRKLNSKELVDRFIISHNKQEDSPLFCVIPPELRNRIFHLACQSTPCKDKPYPRDSYYYRPGYEFPQKVYTDLLRTCRLVYLETRLLPVKINEHAFWCGRGPPGRYTGNPSGYFGEAHRFTEGQLDAVDTVHIFTQLWWLEGNLPSLCRDGGIRTRKIHITVRHSDWWWWEQNKPLHLKQEWLESLKEIKGLDTFILELETIERDKDQMYTIANGLKTRKIELQNGGTLIASGSSMEQWRGPSKFERQWCYLKDRNVWSRRDPWLRAQGPDPGLVYCTVMLTWKVQ</sequence>
<dbReference type="EMBL" id="JBANRG010000002">
    <property type="protein sequence ID" value="KAK7470334.1"/>
    <property type="molecule type" value="Genomic_DNA"/>
</dbReference>
<proteinExistence type="predicted"/>